<organism evidence="8 9">
    <name type="scientific">Chloropicon roscoffensis</name>
    <dbReference type="NCBI Taxonomy" id="1461544"/>
    <lineage>
        <taxon>Eukaryota</taxon>
        <taxon>Viridiplantae</taxon>
        <taxon>Chlorophyta</taxon>
        <taxon>Chloropicophyceae</taxon>
        <taxon>Chloropicales</taxon>
        <taxon>Chloropicaceae</taxon>
        <taxon>Chloropicon</taxon>
    </lineage>
</organism>
<dbReference type="PANTHER" id="PTHR12049">
    <property type="entry name" value="PROTEIN ARGININE METHYLTRANSFERASE NDUFAF7, MITOCHONDRIAL"/>
    <property type="match status" value="1"/>
</dbReference>
<evidence type="ECO:0000256" key="4">
    <source>
        <dbReference type="ARBA" id="ARBA00022679"/>
    </source>
</evidence>
<protein>
    <recommendedName>
        <fullName evidence="7">Protein arginine methyltransferase NDUFAF7</fullName>
        <ecNumber evidence="7">2.1.1.320</ecNumber>
    </recommendedName>
</protein>
<evidence type="ECO:0000256" key="5">
    <source>
        <dbReference type="ARBA" id="ARBA00023128"/>
    </source>
</evidence>
<dbReference type="GO" id="GO:0035243">
    <property type="term" value="F:protein-arginine omega-N symmetric methyltransferase activity"/>
    <property type="evidence" value="ECO:0007669"/>
    <property type="project" value="UniProtKB-EC"/>
</dbReference>
<dbReference type="Gene3D" id="3.40.50.12710">
    <property type="match status" value="1"/>
</dbReference>
<dbReference type="Proteomes" id="UP001472866">
    <property type="component" value="Chromosome 08"/>
</dbReference>
<dbReference type="InterPro" id="IPR029063">
    <property type="entry name" value="SAM-dependent_MTases_sf"/>
</dbReference>
<comment type="subcellular location">
    <subcellularLocation>
        <location evidence="1 7">Mitochondrion</location>
    </subcellularLocation>
</comment>
<comment type="function">
    <text evidence="7">Arginine methyltransferase involved in the assembly or stability of mitochondrial NADH:ubiquinone oxidoreductase complex (complex I).</text>
</comment>
<keyword evidence="4 7" id="KW-0808">Transferase</keyword>
<dbReference type="GO" id="GO:0005739">
    <property type="term" value="C:mitochondrion"/>
    <property type="evidence" value="ECO:0007669"/>
    <property type="project" value="UniProtKB-SubCell"/>
</dbReference>
<keyword evidence="5 7" id="KW-0496">Mitochondrion</keyword>
<dbReference type="GO" id="GO:0032259">
    <property type="term" value="P:methylation"/>
    <property type="evidence" value="ECO:0007669"/>
    <property type="project" value="UniProtKB-KW"/>
</dbReference>
<gene>
    <name evidence="8" type="ORF">HKI87_08g52010</name>
</gene>
<dbReference type="InterPro" id="IPR003788">
    <property type="entry name" value="NDUFAF7"/>
</dbReference>
<dbReference type="Pfam" id="PF02636">
    <property type="entry name" value="Methyltransf_28"/>
    <property type="match status" value="1"/>
</dbReference>
<reference evidence="8 9" key="1">
    <citation type="submission" date="2024-03" db="EMBL/GenBank/DDBJ databases">
        <title>Complete genome sequence of the green alga Chloropicon roscoffensis RCC1871.</title>
        <authorList>
            <person name="Lemieux C."/>
            <person name="Pombert J.-F."/>
            <person name="Otis C."/>
            <person name="Turmel M."/>
        </authorList>
    </citation>
    <scope>NUCLEOTIDE SEQUENCE [LARGE SCALE GENOMIC DNA]</scope>
    <source>
        <strain evidence="8 9">RCC1871</strain>
    </source>
</reference>
<dbReference type="SUPFAM" id="SSF53335">
    <property type="entry name" value="S-adenosyl-L-methionine-dependent methyltransferases"/>
    <property type="match status" value="1"/>
</dbReference>
<dbReference type="EC" id="2.1.1.320" evidence="7"/>
<dbReference type="PANTHER" id="PTHR12049:SF5">
    <property type="entry name" value="PROTEIN ARGININE METHYLTRANSFERASE NDUFAF7 HOMOLOG, MITOCHONDRIAL"/>
    <property type="match status" value="1"/>
</dbReference>
<comment type="similarity">
    <text evidence="2 7">Belongs to the NDUFAF7 family.</text>
</comment>
<keyword evidence="9" id="KW-1185">Reference proteome</keyword>
<proteinExistence type="inferred from homology"/>
<comment type="catalytic activity">
    <reaction evidence="6 7">
        <text>L-arginyl-[protein] + 2 S-adenosyl-L-methionine = N(omega),N(omega)'-dimethyl-L-arginyl-[protein] + 2 S-adenosyl-L-homocysteine + 2 H(+)</text>
        <dbReference type="Rhea" id="RHEA:48108"/>
        <dbReference type="Rhea" id="RHEA-COMP:10532"/>
        <dbReference type="Rhea" id="RHEA-COMP:11992"/>
        <dbReference type="ChEBI" id="CHEBI:15378"/>
        <dbReference type="ChEBI" id="CHEBI:29965"/>
        <dbReference type="ChEBI" id="CHEBI:57856"/>
        <dbReference type="ChEBI" id="CHEBI:59789"/>
        <dbReference type="ChEBI" id="CHEBI:88221"/>
        <dbReference type="EC" id="2.1.1.320"/>
    </reaction>
</comment>
<accession>A0AAX4PBA1</accession>
<keyword evidence="3 7" id="KW-0489">Methyltransferase</keyword>
<dbReference type="AlphaFoldDB" id="A0AAX4PBA1"/>
<evidence type="ECO:0000313" key="9">
    <source>
        <dbReference type="Proteomes" id="UP001472866"/>
    </source>
</evidence>
<dbReference type="EMBL" id="CP151508">
    <property type="protein sequence ID" value="WZN63652.1"/>
    <property type="molecule type" value="Genomic_DNA"/>
</dbReference>
<evidence type="ECO:0000256" key="6">
    <source>
        <dbReference type="ARBA" id="ARBA00048612"/>
    </source>
</evidence>
<sequence length="442" mass="48200">MLVSRCLARASPTTSTVAALATTASPCGRLVRDHIADSLSSYFGSRPEVVGALESPLEFKTMVGRSGYEFRLNEIYRKAGVSWLTPAEIFQPHVGEAIARFVVRNHLGETDEDKDGDQDHLRICEIGGGNGTLAADVMDYVSRNNPRVYETMEYTVLDVSMSLCERQRERVARRGGDGHAQRFSSIAADAASREAWRDLGRSWGGGHVYVLGLEVLDNLAHDRVERREGRWMETWVEYEEDGSGGELGREALRPVRDGLIRRTMEAFDWAGSAGAPGDGSEAGILSSIESFVLGKGGAPADDSGVVFLPTAAQAILENLSREIPSHTLLMMDFDHLPDVRVAGRNAPLVSNTVASVAQDASTYLVPPGSHDIFFPTNFEALAAMYARVAGEGARTTTSACSAFFKEHADLQRTTTMSGYNPLIEDFTNTKVFVGTTRKRTLR</sequence>
<evidence type="ECO:0000256" key="2">
    <source>
        <dbReference type="ARBA" id="ARBA00005891"/>
    </source>
</evidence>
<evidence type="ECO:0000313" key="8">
    <source>
        <dbReference type="EMBL" id="WZN63652.1"/>
    </source>
</evidence>
<evidence type="ECO:0000256" key="3">
    <source>
        <dbReference type="ARBA" id="ARBA00022603"/>
    </source>
</evidence>
<evidence type="ECO:0000256" key="7">
    <source>
        <dbReference type="RuleBase" id="RU364114"/>
    </source>
</evidence>
<name>A0AAX4PBA1_9CHLO</name>
<dbReference type="InterPro" id="IPR038375">
    <property type="entry name" value="NDUFAF7_sf"/>
</dbReference>
<evidence type="ECO:0000256" key="1">
    <source>
        <dbReference type="ARBA" id="ARBA00004173"/>
    </source>
</evidence>